<name>A0ABV6ZWJ2_9PROT</name>
<keyword evidence="3" id="KW-1185">Reference proteome</keyword>
<reference evidence="3" key="1">
    <citation type="journal article" date="2019" name="Int. J. Syst. Evol. Microbiol.">
        <title>The Global Catalogue of Microorganisms (GCM) 10K type strain sequencing project: providing services to taxonomists for standard genome sequencing and annotation.</title>
        <authorList>
            <consortium name="The Broad Institute Genomics Platform"/>
            <consortium name="The Broad Institute Genome Sequencing Center for Infectious Disease"/>
            <person name="Wu L."/>
            <person name="Ma J."/>
        </authorList>
    </citation>
    <scope>NUCLEOTIDE SEQUENCE [LARGE SCALE GENOMIC DNA]</scope>
    <source>
        <strain evidence="3">KCTC 52487</strain>
    </source>
</reference>
<feature type="domain" description="Histidine kinase/HSP90-like ATPase" evidence="1">
    <location>
        <begin position="597"/>
        <end position="688"/>
    </location>
</feature>
<organism evidence="2 3">
    <name type="scientific">Hyphobacterium vulgare</name>
    <dbReference type="NCBI Taxonomy" id="1736751"/>
    <lineage>
        <taxon>Bacteria</taxon>
        <taxon>Pseudomonadati</taxon>
        <taxon>Pseudomonadota</taxon>
        <taxon>Alphaproteobacteria</taxon>
        <taxon>Maricaulales</taxon>
        <taxon>Maricaulaceae</taxon>
        <taxon>Hyphobacterium</taxon>
    </lineage>
</organism>
<keyword evidence="2" id="KW-0067">ATP-binding</keyword>
<dbReference type="Pfam" id="PF13589">
    <property type="entry name" value="HATPase_c_3"/>
    <property type="match status" value="1"/>
</dbReference>
<dbReference type="SUPFAM" id="SSF55874">
    <property type="entry name" value="ATPase domain of HSP90 chaperone/DNA topoisomerase II/histidine kinase"/>
    <property type="match status" value="2"/>
</dbReference>
<keyword evidence="2" id="KW-0547">Nucleotide-binding</keyword>
<dbReference type="Gene3D" id="3.30.565.10">
    <property type="entry name" value="Histidine kinase-like ATPase, C-terminal domain"/>
    <property type="match status" value="2"/>
</dbReference>
<evidence type="ECO:0000259" key="1">
    <source>
        <dbReference type="Pfam" id="PF02518"/>
    </source>
</evidence>
<dbReference type="Pfam" id="PF02518">
    <property type="entry name" value="HATPase_c"/>
    <property type="match status" value="1"/>
</dbReference>
<proteinExistence type="predicted"/>
<dbReference type="Proteomes" id="UP001595379">
    <property type="component" value="Unassembled WGS sequence"/>
</dbReference>
<dbReference type="InterPro" id="IPR003594">
    <property type="entry name" value="HATPase_dom"/>
</dbReference>
<dbReference type="EMBL" id="JBHRSV010000008">
    <property type="protein sequence ID" value="MFC2925766.1"/>
    <property type="molecule type" value="Genomic_DNA"/>
</dbReference>
<evidence type="ECO:0000313" key="2">
    <source>
        <dbReference type="EMBL" id="MFC2925766.1"/>
    </source>
</evidence>
<dbReference type="RefSeq" id="WP_343165488.1">
    <property type="nucleotide sequence ID" value="NZ_JBHRSV010000008.1"/>
</dbReference>
<accession>A0ABV6ZWJ2</accession>
<sequence length="712" mass="80263">MPDSHLTTEFRPRARLLQLLGDQLIANPRLAVFELVKNAYDADATHVSIVFEKINTRDARIVIEDNGTGMSETTIKNIWLVPGHDHREQQRLQNKRTEKGRLPLGEKGVGRFAVHKLGDKIKLITREEGHDECTVEIDWAKLTNVPMLHDAKVEIFTHATPNIFKNSSGTRIELSKLRESRWGRREIRNLYRQIVSISSPFGKDRDDFIVEFSVPDQPSWIVDLPDVEHILSQAPWRYSFALENGTFSFEYSFRGVPGVRVEPRTLTGTGERLKLPLRSDWDANLDSTSTQSKVVADQKTTAGIGTVKGHFYAFDRDRSVMSQFANASGIKMLLDEGGGVRVYRDGIRVYNYGESEDDWLGLDLRRVQNPTMKLSRNIMFGAIELELADSAGLREKTNREGFVENQAYARLRAIVLGALADFETHRFRDKEAIRKSTLSLTERRAERLTQPLENLRSALANKGLEREFAPILARIQADYQELQESSLRVGVSGLGLAVVFHEVEHGVRTLYGALEAGASPDSVLLQAKELMRVLDGFSELLRKGERKRNSLKKLIQRSREVSSVRFRNHDVKLVCPILEDENDGPFGVFAFGLVLGAITNLLDNAFYWLRVRWVTPLVEGEKVRKIYIGVDEDESGNPQIIVADNGPGLDADPEELTRAFVSTRPEGMGLGLYYANMVMELNEGTLSFPDPLDLDLPPEFDGAVIAMTFKRG</sequence>
<protein>
    <submittedName>
        <fullName evidence="2">ATP-binding protein</fullName>
    </submittedName>
</protein>
<dbReference type="InterPro" id="IPR036890">
    <property type="entry name" value="HATPase_C_sf"/>
</dbReference>
<dbReference type="GO" id="GO:0005524">
    <property type="term" value="F:ATP binding"/>
    <property type="evidence" value="ECO:0007669"/>
    <property type="project" value="UniProtKB-KW"/>
</dbReference>
<gene>
    <name evidence="2" type="ORF">ACFOOR_06580</name>
</gene>
<comment type="caution">
    <text evidence="2">The sequence shown here is derived from an EMBL/GenBank/DDBJ whole genome shotgun (WGS) entry which is preliminary data.</text>
</comment>
<evidence type="ECO:0000313" key="3">
    <source>
        <dbReference type="Proteomes" id="UP001595379"/>
    </source>
</evidence>